<dbReference type="AlphaFoldDB" id="A0A552WS15"/>
<dbReference type="SUPFAM" id="SSF109854">
    <property type="entry name" value="DinB/YfiT-like putative metalloenzymes"/>
    <property type="match status" value="1"/>
</dbReference>
<dbReference type="InterPro" id="IPR034660">
    <property type="entry name" value="DinB/YfiT-like"/>
</dbReference>
<dbReference type="InterPro" id="IPR024775">
    <property type="entry name" value="DinB-like"/>
</dbReference>
<dbReference type="EMBL" id="VJXR01000022">
    <property type="protein sequence ID" value="TRW45487.1"/>
    <property type="molecule type" value="Genomic_DNA"/>
</dbReference>
<protein>
    <submittedName>
        <fullName evidence="2">DUF664 domain-containing protein</fullName>
    </submittedName>
</protein>
<dbReference type="Gene3D" id="1.20.120.450">
    <property type="entry name" value="dinb family like domain"/>
    <property type="match status" value="1"/>
</dbReference>
<dbReference type="Pfam" id="PF12867">
    <property type="entry name" value="DinB_2"/>
    <property type="match status" value="1"/>
</dbReference>
<accession>A0A552WS15</accession>
<organism evidence="2 3">
    <name type="scientific">Georgenia yuyongxinii</name>
    <dbReference type="NCBI Taxonomy" id="2589797"/>
    <lineage>
        <taxon>Bacteria</taxon>
        <taxon>Bacillati</taxon>
        <taxon>Actinomycetota</taxon>
        <taxon>Actinomycetes</taxon>
        <taxon>Micrococcales</taxon>
        <taxon>Bogoriellaceae</taxon>
        <taxon>Georgenia</taxon>
    </lineage>
</organism>
<comment type="caution">
    <text evidence="2">The sequence shown here is derived from an EMBL/GenBank/DDBJ whole genome shotgun (WGS) entry which is preliminary data.</text>
</comment>
<dbReference type="NCBIfam" id="NF047843">
    <property type="entry name" value="MST_Rv0443"/>
    <property type="match status" value="1"/>
</dbReference>
<reference evidence="2 3" key="1">
    <citation type="submission" date="2019-07" db="EMBL/GenBank/DDBJ databases">
        <title>Georgenia wutianyii sp. nov. and Georgenia *** sp. nov. isolated from plateau pika (Ochotona curzoniae) in the Qinghai-Tibet plateau of China.</title>
        <authorList>
            <person name="Tian Z."/>
        </authorList>
    </citation>
    <scope>NUCLEOTIDE SEQUENCE [LARGE SCALE GENOMIC DNA]</scope>
    <source>
        <strain evidence="2 3">Z446</strain>
    </source>
</reference>
<evidence type="ECO:0000313" key="2">
    <source>
        <dbReference type="EMBL" id="TRW45487.1"/>
    </source>
</evidence>
<proteinExistence type="predicted"/>
<sequence>MNTTEMLSDAYGRLPDGVARLLDGLDEAGLTARPDAEANTIAWLVWHLARGQDAQVAAVAGTEQRWTADGWVDRFALPFDAAATGYGHSSEEVADVRAGATDLRGYLDAVHRSTLAYLGTLTEDDLDRVVDTSWDPPVTLGVRLVSIVADGLQHLGQASYVRGLYERA</sequence>
<gene>
    <name evidence="2" type="ORF">FJ693_09305</name>
</gene>
<dbReference type="RefSeq" id="WP_143418263.1">
    <property type="nucleotide sequence ID" value="NZ_VJXR01000022.1"/>
</dbReference>
<feature type="domain" description="DinB-like" evidence="1">
    <location>
        <begin position="15"/>
        <end position="158"/>
    </location>
</feature>
<dbReference type="Proteomes" id="UP000318693">
    <property type="component" value="Unassembled WGS sequence"/>
</dbReference>
<name>A0A552WS15_9MICO</name>
<evidence type="ECO:0000313" key="3">
    <source>
        <dbReference type="Proteomes" id="UP000318693"/>
    </source>
</evidence>
<evidence type="ECO:0000259" key="1">
    <source>
        <dbReference type="Pfam" id="PF12867"/>
    </source>
</evidence>
<keyword evidence="3" id="KW-1185">Reference proteome</keyword>